<reference evidence="1" key="1">
    <citation type="submission" date="2022-04" db="EMBL/GenBank/DDBJ databases">
        <title>Genome of the entomopathogenic fungus Entomophthora muscae.</title>
        <authorList>
            <person name="Elya C."/>
            <person name="Lovett B.R."/>
            <person name="Lee E."/>
            <person name="Macias A.M."/>
            <person name="Hajek A.E."/>
            <person name="De Bivort B.L."/>
            <person name="Kasson M.T."/>
            <person name="De Fine Licht H.H."/>
            <person name="Stajich J.E."/>
        </authorList>
    </citation>
    <scope>NUCLEOTIDE SEQUENCE</scope>
    <source>
        <strain evidence="1">Berkeley</strain>
    </source>
</reference>
<evidence type="ECO:0000313" key="1">
    <source>
        <dbReference type="EMBL" id="KAJ9055239.1"/>
    </source>
</evidence>
<name>A0ACC2RYS0_9FUNG</name>
<proteinExistence type="predicted"/>
<gene>
    <name evidence="1" type="ORF">DSO57_1005939</name>
</gene>
<dbReference type="EMBL" id="QTSX02006406">
    <property type="protein sequence ID" value="KAJ9055239.1"/>
    <property type="molecule type" value="Genomic_DNA"/>
</dbReference>
<comment type="caution">
    <text evidence="1">The sequence shown here is derived from an EMBL/GenBank/DDBJ whole genome shotgun (WGS) entry which is preliminary data.</text>
</comment>
<accession>A0ACC2RYS0</accession>
<evidence type="ECO:0000313" key="2">
    <source>
        <dbReference type="Proteomes" id="UP001165960"/>
    </source>
</evidence>
<sequence>MESNLIDVFQAVDPVWEMDAIMFLLVLVGATINTVLLYVARMCRVAAQAIDVMLIQIIAIFDMLICLFMMFSIVLRYMVGNTILAYNGWWCHMSAIFFSGSLIVTLVFTALLALVRYLAIVRGIEIKHKLMFVLVYFLLAFIFVLFFALTVSYDIVTPSSGLYCTPLFSGPNVGARIGGYVSLTLLFFSYITIPTSYLGVILHYKKIISNIDEGYSFWRIQRSTYSLLLVIICYTVTTMPKFILVAITTLDGPKRSSVADGISILLLTSTTIINALFSLLMHNNLYRRLLHILGISSHSSEHLLL</sequence>
<protein>
    <submittedName>
        <fullName evidence="1">Uncharacterized protein</fullName>
    </submittedName>
</protein>
<organism evidence="1 2">
    <name type="scientific">Entomophthora muscae</name>
    <dbReference type="NCBI Taxonomy" id="34485"/>
    <lineage>
        <taxon>Eukaryota</taxon>
        <taxon>Fungi</taxon>
        <taxon>Fungi incertae sedis</taxon>
        <taxon>Zoopagomycota</taxon>
        <taxon>Entomophthoromycotina</taxon>
        <taxon>Entomophthoromycetes</taxon>
        <taxon>Entomophthorales</taxon>
        <taxon>Entomophthoraceae</taxon>
        <taxon>Entomophthora</taxon>
    </lineage>
</organism>
<dbReference type="Proteomes" id="UP001165960">
    <property type="component" value="Unassembled WGS sequence"/>
</dbReference>
<keyword evidence="2" id="KW-1185">Reference proteome</keyword>